<dbReference type="EMBL" id="UINC01029267">
    <property type="protein sequence ID" value="SVB11703.1"/>
    <property type="molecule type" value="Genomic_DNA"/>
</dbReference>
<evidence type="ECO:0000256" key="1">
    <source>
        <dbReference type="ARBA" id="ARBA00008954"/>
    </source>
</evidence>
<dbReference type="Gene3D" id="3.40.640.10">
    <property type="entry name" value="Type I PLP-dependent aspartate aminotransferase-like (Major domain)"/>
    <property type="match status" value="1"/>
</dbReference>
<dbReference type="InterPro" id="IPR015424">
    <property type="entry name" value="PyrdxlP-dep_Trfase"/>
</dbReference>
<organism evidence="3">
    <name type="scientific">marine metagenome</name>
    <dbReference type="NCBI Taxonomy" id="408172"/>
    <lineage>
        <taxon>unclassified sequences</taxon>
        <taxon>metagenomes</taxon>
        <taxon>ecological metagenomes</taxon>
    </lineage>
</organism>
<evidence type="ECO:0008006" key="4">
    <source>
        <dbReference type="Google" id="ProtNLM"/>
    </source>
</evidence>
<sequence length="173" mass="18939">MLRRWEFGIRRFFVSDHWPFLQSTRDIHVTGAEGAYLFTKNGPLLDAAGGAIVVNVGHGRQEVADAVGKATAQSSYVVPPWLTDERVALVERLREDWLPESLSRLHMTSGGSEAVESAMKIAIMHHASRGQPEKCRIIGRSISYHGTTLATTAVGGHEARKVGIAHVLNPHPV</sequence>
<reference evidence="3" key="1">
    <citation type="submission" date="2018-05" db="EMBL/GenBank/DDBJ databases">
        <authorList>
            <person name="Lanie J.A."/>
            <person name="Ng W.-L."/>
            <person name="Kazmierczak K.M."/>
            <person name="Andrzejewski T.M."/>
            <person name="Davidsen T.M."/>
            <person name="Wayne K.J."/>
            <person name="Tettelin H."/>
            <person name="Glass J.I."/>
            <person name="Rusch D."/>
            <person name="Podicherti R."/>
            <person name="Tsui H.-C.T."/>
            <person name="Winkler M.E."/>
        </authorList>
    </citation>
    <scope>NUCLEOTIDE SEQUENCE</scope>
</reference>
<dbReference type="GO" id="GO:0030170">
    <property type="term" value="F:pyridoxal phosphate binding"/>
    <property type="evidence" value="ECO:0007669"/>
    <property type="project" value="InterPro"/>
</dbReference>
<dbReference type="InterPro" id="IPR015422">
    <property type="entry name" value="PyrdxlP-dep_Trfase_small"/>
</dbReference>
<evidence type="ECO:0000313" key="3">
    <source>
        <dbReference type="EMBL" id="SVB11703.1"/>
    </source>
</evidence>
<accession>A0A382BEM1</accession>
<dbReference type="SUPFAM" id="SSF53383">
    <property type="entry name" value="PLP-dependent transferases"/>
    <property type="match status" value="1"/>
</dbReference>
<keyword evidence="2" id="KW-0663">Pyridoxal phosphate</keyword>
<evidence type="ECO:0000256" key="2">
    <source>
        <dbReference type="ARBA" id="ARBA00022898"/>
    </source>
</evidence>
<dbReference type="Gene3D" id="3.90.1150.10">
    <property type="entry name" value="Aspartate Aminotransferase, domain 1"/>
    <property type="match status" value="1"/>
</dbReference>
<dbReference type="PANTHER" id="PTHR43094">
    <property type="entry name" value="AMINOTRANSFERASE"/>
    <property type="match status" value="1"/>
</dbReference>
<dbReference type="AlphaFoldDB" id="A0A382BEM1"/>
<dbReference type="GO" id="GO:0005829">
    <property type="term" value="C:cytosol"/>
    <property type="evidence" value="ECO:0007669"/>
    <property type="project" value="TreeGrafter"/>
</dbReference>
<name>A0A382BEM1_9ZZZZ</name>
<comment type="similarity">
    <text evidence="1">Belongs to the class-III pyridoxal-phosphate-dependent aminotransferase family.</text>
</comment>
<dbReference type="InterPro" id="IPR015421">
    <property type="entry name" value="PyrdxlP-dep_Trfase_major"/>
</dbReference>
<protein>
    <recommendedName>
        <fullName evidence="4">Aminotransferase class III-fold pyridoxal phosphate-dependent enzyme</fullName>
    </recommendedName>
</protein>
<dbReference type="PANTHER" id="PTHR43094:SF1">
    <property type="entry name" value="AMINOTRANSFERASE CLASS-III"/>
    <property type="match status" value="1"/>
</dbReference>
<feature type="non-terminal residue" evidence="3">
    <location>
        <position position="173"/>
    </location>
</feature>
<dbReference type="InterPro" id="IPR005814">
    <property type="entry name" value="Aminotrans_3"/>
</dbReference>
<dbReference type="Pfam" id="PF00202">
    <property type="entry name" value="Aminotran_3"/>
    <property type="match status" value="1"/>
</dbReference>
<dbReference type="GO" id="GO:0008483">
    <property type="term" value="F:transaminase activity"/>
    <property type="evidence" value="ECO:0007669"/>
    <property type="project" value="InterPro"/>
</dbReference>
<gene>
    <name evidence="3" type="ORF">METZ01_LOCUS164557</name>
</gene>
<proteinExistence type="inferred from homology"/>